<keyword evidence="4" id="KW-0805">Transcription regulation</keyword>
<dbReference type="Pfam" id="PF01805">
    <property type="entry name" value="Surp"/>
    <property type="match status" value="2"/>
</dbReference>
<proteinExistence type="predicted"/>
<keyword evidence="1" id="KW-0507">mRNA processing</keyword>
<dbReference type="Pfam" id="PF09750">
    <property type="entry name" value="DRY_EERY"/>
    <property type="match status" value="1"/>
</dbReference>
<evidence type="ECO:0000313" key="11">
    <source>
        <dbReference type="Proteomes" id="UP000325440"/>
    </source>
</evidence>
<evidence type="ECO:0000256" key="2">
    <source>
        <dbReference type="ARBA" id="ARBA00022737"/>
    </source>
</evidence>
<sequence>MSYINAYKHRTNKNGSSEDEKQTLLVFGYSCKLFKDDEKALFIDQGKHLIPWMGDETLKIDRYDCRGALSDLQAVEALPFGQSRWEGLTPEEKKIEQLCEEERYKSLNDKNEEESIYQEEELKRLHQALNNDEKEYGQVGYKYEDESSNTSEVKTIDDTEYDPELEEAFIPPRELEIPSNMHVPTTKKLNAIIEKTALFISKHGAQMEVLLKAKQAHNPQFEFLSFDRPLYPYYQHILSAIRSCRYNPTLANDSAEDSLDSSNEESYLHPSLLKSAKQPETTPFIPNITYKPSADCSYLMLVNKIKEKQSAMPVEETSIIEVENASTNVTSSEFDGLTKSARRRLKRKLVSQSSLNAPNSPDSDDNEIIDELNLTEANDIKIGSEISNTVQPNIIVNVDVPPNDLQIIIDKMASYVTKNGKQFEETARKRQDPRLKFLEPDDCFNAYYTQKLKLYATIKRLEQTAPSKSFVDTKTNSKLPVCFSLKKQKESEGVEIKKSALEDSSNEMSDDDHRKDRTNKTESSHSKTNKSSSSSGSVKKNPLQNTAKLAEDRLKDKLAMAAKEKLAMLERERTKKEKEKIQAERKRKAAQFLASMKIVSSSNRETTQCNNATITATQEVIMKSDTVSPNSPIKNTIATNLIEKRPSSPVPEKNGLLTTGDSLPQTARFSSARVQEIISIGSSDEEMIYNNGELNKNNKHTKMSLQSRLQETLSKEVIKRKKNENYDKEYYKKMKRHEEVKEKSPDRYSSRENKERRSKSSKKSHSSHHGSSSSKDRKSERSSSKRSKHKKKSKKSKKHAHYDLETSDDSTNTNNS</sequence>
<dbReference type="InterPro" id="IPR019147">
    <property type="entry name" value="SWAP_N_domain"/>
</dbReference>
<keyword evidence="7" id="KW-0175">Coiled coil</keyword>
<dbReference type="PANTHER" id="PTHR13161:SF15">
    <property type="entry name" value="SPLICING FACTOR, SUPPRESSOR OF WHITE-APRICOT HOMOLOG"/>
    <property type="match status" value="1"/>
</dbReference>
<dbReference type="SMART" id="SM00648">
    <property type="entry name" value="SWAP"/>
    <property type="match status" value="2"/>
</dbReference>
<keyword evidence="2" id="KW-0677">Repeat</keyword>
<feature type="region of interest" description="Disordered" evidence="8">
    <location>
        <begin position="494"/>
        <end position="544"/>
    </location>
</feature>
<evidence type="ECO:0000313" key="10">
    <source>
        <dbReference type="EMBL" id="VVC39859.1"/>
    </source>
</evidence>
<dbReference type="AlphaFoldDB" id="A0A5E4N595"/>
<gene>
    <name evidence="10" type="ORF">CINCED_3A014498</name>
</gene>
<keyword evidence="6" id="KW-0508">mRNA splicing</keyword>
<feature type="coiled-coil region" evidence="7">
    <location>
        <begin position="559"/>
        <end position="591"/>
    </location>
</feature>
<feature type="compositionally biased region" description="Basic residues" evidence="8">
    <location>
        <begin position="756"/>
        <end position="768"/>
    </location>
</feature>
<evidence type="ECO:0000256" key="4">
    <source>
        <dbReference type="ARBA" id="ARBA00023015"/>
    </source>
</evidence>
<dbReference type="InterPro" id="IPR000061">
    <property type="entry name" value="Surp"/>
</dbReference>
<evidence type="ECO:0000256" key="6">
    <source>
        <dbReference type="ARBA" id="ARBA00023187"/>
    </source>
</evidence>
<keyword evidence="3" id="KW-0694">RNA-binding</keyword>
<dbReference type="EMBL" id="CABPRJ010001898">
    <property type="protein sequence ID" value="VVC39859.1"/>
    <property type="molecule type" value="Genomic_DNA"/>
</dbReference>
<protein>
    <submittedName>
        <fullName evidence="10">Suppressor of white apricot N-terminal domain,SWAP/Surp</fullName>
    </submittedName>
</protein>
<dbReference type="GO" id="GO:0003723">
    <property type="term" value="F:RNA binding"/>
    <property type="evidence" value="ECO:0007669"/>
    <property type="project" value="UniProtKB-KW"/>
</dbReference>
<evidence type="ECO:0000256" key="1">
    <source>
        <dbReference type="ARBA" id="ARBA00022664"/>
    </source>
</evidence>
<name>A0A5E4N595_9HEMI</name>
<dbReference type="SMART" id="SM01141">
    <property type="entry name" value="DRY_EERY"/>
    <property type="match status" value="1"/>
</dbReference>
<evidence type="ECO:0000256" key="3">
    <source>
        <dbReference type="ARBA" id="ARBA00022884"/>
    </source>
</evidence>
<dbReference type="GO" id="GO:0000395">
    <property type="term" value="P:mRNA 5'-splice site recognition"/>
    <property type="evidence" value="ECO:0007669"/>
    <property type="project" value="TreeGrafter"/>
</dbReference>
<dbReference type="InterPro" id="IPR040397">
    <property type="entry name" value="SWAP"/>
</dbReference>
<dbReference type="Gene3D" id="1.10.10.790">
    <property type="entry name" value="Surp module"/>
    <property type="match status" value="2"/>
</dbReference>
<keyword evidence="11" id="KW-1185">Reference proteome</keyword>
<feature type="region of interest" description="Disordered" evidence="8">
    <location>
        <begin position="728"/>
        <end position="816"/>
    </location>
</feature>
<reference evidence="10 11" key="1">
    <citation type="submission" date="2019-08" db="EMBL/GenBank/DDBJ databases">
        <authorList>
            <person name="Alioto T."/>
            <person name="Alioto T."/>
            <person name="Gomez Garrido J."/>
        </authorList>
    </citation>
    <scope>NUCLEOTIDE SEQUENCE [LARGE SCALE GENOMIC DNA]</scope>
</reference>
<keyword evidence="5" id="KW-0804">Transcription</keyword>
<feature type="compositionally biased region" description="Basic residues" evidence="8">
    <location>
        <begin position="784"/>
        <end position="800"/>
    </location>
</feature>
<evidence type="ECO:0000259" key="9">
    <source>
        <dbReference type="PROSITE" id="PS50128"/>
    </source>
</evidence>
<dbReference type="InterPro" id="IPR035967">
    <property type="entry name" value="SWAP/Surp_sf"/>
</dbReference>
<feature type="domain" description="SURP motif" evidence="9">
    <location>
        <begin position="192"/>
        <end position="234"/>
    </location>
</feature>
<dbReference type="PROSITE" id="PS50128">
    <property type="entry name" value="SURP"/>
    <property type="match status" value="2"/>
</dbReference>
<accession>A0A5E4N595</accession>
<feature type="domain" description="SURP motif" evidence="9">
    <location>
        <begin position="408"/>
        <end position="448"/>
    </location>
</feature>
<organism evidence="10 11">
    <name type="scientific">Cinara cedri</name>
    <dbReference type="NCBI Taxonomy" id="506608"/>
    <lineage>
        <taxon>Eukaryota</taxon>
        <taxon>Metazoa</taxon>
        <taxon>Ecdysozoa</taxon>
        <taxon>Arthropoda</taxon>
        <taxon>Hexapoda</taxon>
        <taxon>Insecta</taxon>
        <taxon>Pterygota</taxon>
        <taxon>Neoptera</taxon>
        <taxon>Paraneoptera</taxon>
        <taxon>Hemiptera</taxon>
        <taxon>Sternorrhyncha</taxon>
        <taxon>Aphidomorpha</taxon>
        <taxon>Aphidoidea</taxon>
        <taxon>Aphididae</taxon>
        <taxon>Lachninae</taxon>
        <taxon>Cinara</taxon>
    </lineage>
</organism>
<feature type="compositionally biased region" description="Low complexity" evidence="8">
    <location>
        <begin position="529"/>
        <end position="541"/>
    </location>
</feature>
<feature type="compositionally biased region" description="Basic and acidic residues" evidence="8">
    <location>
        <begin position="511"/>
        <end position="525"/>
    </location>
</feature>
<feature type="compositionally biased region" description="Basic and acidic residues" evidence="8">
    <location>
        <begin position="774"/>
        <end position="783"/>
    </location>
</feature>
<dbReference type="Proteomes" id="UP000325440">
    <property type="component" value="Unassembled WGS sequence"/>
</dbReference>
<dbReference type="OrthoDB" id="5836667at2759"/>
<evidence type="ECO:0000256" key="5">
    <source>
        <dbReference type="ARBA" id="ARBA00023163"/>
    </source>
</evidence>
<dbReference type="SUPFAM" id="SSF109905">
    <property type="entry name" value="Surp module (SWAP domain)"/>
    <property type="match status" value="2"/>
</dbReference>
<dbReference type="PANTHER" id="PTHR13161">
    <property type="entry name" value="SPLICING FACTOR SUPPRESSOR OF WHITE APRICOT"/>
    <property type="match status" value="1"/>
</dbReference>
<evidence type="ECO:0000256" key="7">
    <source>
        <dbReference type="SAM" id="Coils"/>
    </source>
</evidence>
<feature type="compositionally biased region" description="Basic and acidic residues" evidence="8">
    <location>
        <begin position="728"/>
        <end position="755"/>
    </location>
</feature>
<evidence type="ECO:0000256" key="8">
    <source>
        <dbReference type="SAM" id="MobiDB-lite"/>
    </source>
</evidence>